<reference evidence="2" key="1">
    <citation type="submission" date="2016-11" db="UniProtKB">
        <authorList>
            <consortium name="WormBaseParasite"/>
        </authorList>
    </citation>
    <scope>IDENTIFICATION</scope>
</reference>
<dbReference type="AlphaFoldDB" id="A0A1I8BUH7"/>
<sequence>MDNDKLIKIDDNNNNTENAKEDILTTFNRIVASAQFIRGISNFNKQQTQQQNQINYLENIKGEEMQKNNNFNFKQFKYLVSNDHSIALKNMNMKKLSAPDL</sequence>
<dbReference type="Proteomes" id="UP000095281">
    <property type="component" value="Unplaced"/>
</dbReference>
<accession>A0A1I8BUH7</accession>
<name>A0A1I8BUH7_MELHA</name>
<keyword evidence="1" id="KW-1185">Reference proteome</keyword>
<evidence type="ECO:0000313" key="1">
    <source>
        <dbReference type="Proteomes" id="UP000095281"/>
    </source>
</evidence>
<protein>
    <submittedName>
        <fullName evidence="2">Uncharacterized protein</fullName>
    </submittedName>
</protein>
<organism evidence="1 2">
    <name type="scientific">Meloidogyne hapla</name>
    <name type="common">Root-knot nematode worm</name>
    <dbReference type="NCBI Taxonomy" id="6305"/>
    <lineage>
        <taxon>Eukaryota</taxon>
        <taxon>Metazoa</taxon>
        <taxon>Ecdysozoa</taxon>
        <taxon>Nematoda</taxon>
        <taxon>Chromadorea</taxon>
        <taxon>Rhabditida</taxon>
        <taxon>Tylenchina</taxon>
        <taxon>Tylenchomorpha</taxon>
        <taxon>Tylenchoidea</taxon>
        <taxon>Meloidogynidae</taxon>
        <taxon>Meloidogyninae</taxon>
        <taxon>Meloidogyne</taxon>
    </lineage>
</organism>
<evidence type="ECO:0000313" key="2">
    <source>
        <dbReference type="WBParaSite" id="MhA1_Contig559.frz3.gene2"/>
    </source>
</evidence>
<dbReference type="WBParaSite" id="MhA1_Contig559.frz3.gene2">
    <property type="protein sequence ID" value="MhA1_Contig559.frz3.gene2"/>
    <property type="gene ID" value="MhA1_Contig559.frz3.gene2"/>
</dbReference>
<proteinExistence type="predicted"/>